<proteinExistence type="predicted"/>
<keyword evidence="2" id="KW-1133">Transmembrane helix</keyword>
<feature type="region of interest" description="Disordered" evidence="1">
    <location>
        <begin position="317"/>
        <end position="336"/>
    </location>
</feature>
<protein>
    <submittedName>
        <fullName evidence="4">Uncharacterized protein</fullName>
    </submittedName>
</protein>
<feature type="transmembrane region" description="Helical" evidence="2">
    <location>
        <begin position="123"/>
        <end position="144"/>
    </location>
</feature>
<keyword evidence="3" id="KW-0732">Signal</keyword>
<feature type="compositionally biased region" description="Basic and acidic residues" evidence="1">
    <location>
        <begin position="449"/>
        <end position="461"/>
    </location>
</feature>
<evidence type="ECO:0000256" key="2">
    <source>
        <dbReference type="SAM" id="Phobius"/>
    </source>
</evidence>
<evidence type="ECO:0000313" key="5">
    <source>
        <dbReference type="Proteomes" id="UP000030151"/>
    </source>
</evidence>
<keyword evidence="2" id="KW-0472">Membrane</keyword>
<dbReference type="AlphaFoldDB" id="A0A0A1V3H5"/>
<feature type="transmembrane region" description="Helical" evidence="2">
    <location>
        <begin position="79"/>
        <end position="103"/>
    </location>
</feature>
<evidence type="ECO:0000313" key="4">
    <source>
        <dbReference type="EMBL" id="EXV04113.1"/>
    </source>
</evidence>
<sequence length="461" mass="49655">MMLRAGFLLIVAGTLAVLATSVTICLEIISCVHAAKNSKLLIASSTAAALESVVLLILGALGIAQAVPTKVPLSWKCSLPAFITQLFAWLAALVASVVALVYLQEWWTQLELDDEAAEGRWKVFVGSATVVAFSTALQLGSIILHFATSRDVTAGTASSFHSNEEGRTMNIKSVRYSRTTVGAALQEMTSVRSNESSPPSPESSTMGPIDYLKASMSQAIRPAASRTKFLKSGRRRATSLDSKNPRKSTDTSFDSWDTSSVDMYNRQVVIEMSSPATLNRGLETIPASPSGSRSPTRPGTPLDMELEPPRMLYRAESYSSSVLSQQDPHRLTPDSSVNEAHIHPLFRSDSPTPPPAASPGTVVLAAPNAGQVISCKSSMQSMRRLRSGSLPATPSPLIHQASFDLLKQSKMGDDGDVGRKSSGTRSERKMTPPVPEWLLSPSMKTSLESFKEQKQENDEET</sequence>
<dbReference type="OrthoDB" id="5431149at2759"/>
<feature type="compositionally biased region" description="Basic and acidic residues" evidence="1">
    <location>
        <begin position="410"/>
        <end position="430"/>
    </location>
</feature>
<reference evidence="4 5" key="1">
    <citation type="submission" date="2014-02" db="EMBL/GenBank/DDBJ databases">
        <title>The genome sequence of the entomopathogenic fungus Metarhizium robertsii ARSEF 2575.</title>
        <authorList>
            <person name="Giuliano Garisto Donzelli B."/>
            <person name="Roe B.A."/>
            <person name="Macmil S.L."/>
            <person name="Krasnoff S.B."/>
            <person name="Gibson D.M."/>
        </authorList>
    </citation>
    <scope>NUCLEOTIDE SEQUENCE [LARGE SCALE GENOMIC DNA]</scope>
    <source>
        <strain evidence="4 5">ARSEF 2575</strain>
    </source>
</reference>
<feature type="region of interest" description="Disordered" evidence="1">
    <location>
        <begin position="275"/>
        <end position="305"/>
    </location>
</feature>
<feature type="region of interest" description="Disordered" evidence="1">
    <location>
        <begin position="407"/>
        <end position="461"/>
    </location>
</feature>
<gene>
    <name evidence="4" type="ORF">X797_001785</name>
</gene>
<evidence type="ECO:0000256" key="3">
    <source>
        <dbReference type="SAM" id="SignalP"/>
    </source>
</evidence>
<feature type="region of interest" description="Disordered" evidence="1">
    <location>
        <begin position="223"/>
        <end position="258"/>
    </location>
</feature>
<feature type="compositionally biased region" description="Basic residues" evidence="1">
    <location>
        <begin position="228"/>
        <end position="237"/>
    </location>
</feature>
<dbReference type="eggNOG" id="ENOG502S6ST">
    <property type="taxonomic scope" value="Eukaryota"/>
</dbReference>
<keyword evidence="2" id="KW-0812">Transmembrane</keyword>
<dbReference type="HOGENOM" id="CLU_030774_1_0_1"/>
<organism evidence="4 5">
    <name type="scientific">Metarhizium robertsii</name>
    <dbReference type="NCBI Taxonomy" id="568076"/>
    <lineage>
        <taxon>Eukaryota</taxon>
        <taxon>Fungi</taxon>
        <taxon>Dikarya</taxon>
        <taxon>Ascomycota</taxon>
        <taxon>Pezizomycotina</taxon>
        <taxon>Sordariomycetes</taxon>
        <taxon>Hypocreomycetidae</taxon>
        <taxon>Hypocreales</taxon>
        <taxon>Clavicipitaceae</taxon>
        <taxon>Metarhizium</taxon>
    </lineage>
</organism>
<feature type="chain" id="PRO_5001981108" evidence="3">
    <location>
        <begin position="17"/>
        <end position="461"/>
    </location>
</feature>
<feature type="signal peptide" evidence="3">
    <location>
        <begin position="1"/>
        <end position="16"/>
    </location>
</feature>
<dbReference type="Proteomes" id="UP000030151">
    <property type="component" value="Unassembled WGS sequence"/>
</dbReference>
<feature type="compositionally biased region" description="Polar residues" evidence="1">
    <location>
        <begin position="317"/>
        <end position="326"/>
    </location>
</feature>
<name>A0A0A1V3H5_9HYPO</name>
<comment type="caution">
    <text evidence="4">The sequence shown here is derived from an EMBL/GenBank/DDBJ whole genome shotgun (WGS) entry which is preliminary data.</text>
</comment>
<feature type="compositionally biased region" description="Low complexity" evidence="1">
    <location>
        <begin position="288"/>
        <end position="301"/>
    </location>
</feature>
<feature type="region of interest" description="Disordered" evidence="1">
    <location>
        <begin position="189"/>
        <end position="208"/>
    </location>
</feature>
<accession>A0A0A1V3H5</accession>
<dbReference type="EMBL" id="JELW01000002">
    <property type="protein sequence ID" value="EXV04113.1"/>
    <property type="molecule type" value="Genomic_DNA"/>
</dbReference>
<feature type="transmembrane region" description="Helical" evidence="2">
    <location>
        <begin position="44"/>
        <end position="67"/>
    </location>
</feature>
<evidence type="ECO:0000256" key="1">
    <source>
        <dbReference type="SAM" id="MobiDB-lite"/>
    </source>
</evidence>